<evidence type="ECO:0000256" key="1">
    <source>
        <dbReference type="SAM" id="Phobius"/>
    </source>
</evidence>
<dbReference type="InterPro" id="IPR012373">
    <property type="entry name" value="Ferrdict_sens_TM"/>
</dbReference>
<accession>A0ABP7NRR6</accession>
<dbReference type="Pfam" id="PF16344">
    <property type="entry name" value="FecR_C"/>
    <property type="match status" value="1"/>
</dbReference>
<dbReference type="Pfam" id="PF04773">
    <property type="entry name" value="FecR"/>
    <property type="match status" value="1"/>
</dbReference>
<dbReference type="Gene3D" id="2.60.120.1440">
    <property type="match status" value="1"/>
</dbReference>
<organism evidence="4 5">
    <name type="scientific">Hymenobacter algoricola</name>
    <dbReference type="NCBI Taxonomy" id="486267"/>
    <lineage>
        <taxon>Bacteria</taxon>
        <taxon>Pseudomonadati</taxon>
        <taxon>Bacteroidota</taxon>
        <taxon>Cytophagia</taxon>
        <taxon>Cytophagales</taxon>
        <taxon>Hymenobacteraceae</taxon>
        <taxon>Hymenobacter</taxon>
    </lineage>
</organism>
<dbReference type="Proteomes" id="UP001499909">
    <property type="component" value="Unassembled WGS sequence"/>
</dbReference>
<reference evidence="5" key="1">
    <citation type="journal article" date="2019" name="Int. J. Syst. Evol. Microbiol.">
        <title>The Global Catalogue of Microorganisms (GCM) 10K type strain sequencing project: providing services to taxonomists for standard genome sequencing and annotation.</title>
        <authorList>
            <consortium name="The Broad Institute Genomics Platform"/>
            <consortium name="The Broad Institute Genome Sequencing Center for Infectious Disease"/>
            <person name="Wu L."/>
            <person name="Ma J."/>
        </authorList>
    </citation>
    <scope>NUCLEOTIDE SEQUENCE [LARGE SCALE GENOMIC DNA]</scope>
    <source>
        <strain evidence="5">JCM 17214</strain>
    </source>
</reference>
<protein>
    <recommendedName>
        <fullName evidence="6">DUF4974 domain-containing protein</fullName>
    </recommendedName>
</protein>
<feature type="domain" description="Protein FecR C-terminal" evidence="3">
    <location>
        <begin position="285"/>
        <end position="341"/>
    </location>
</feature>
<dbReference type="InterPro" id="IPR032508">
    <property type="entry name" value="FecR_C"/>
</dbReference>
<dbReference type="PANTHER" id="PTHR30273:SF2">
    <property type="entry name" value="PROTEIN FECR"/>
    <property type="match status" value="1"/>
</dbReference>
<dbReference type="EMBL" id="BAABDH010000111">
    <property type="protein sequence ID" value="GAA3952827.1"/>
    <property type="molecule type" value="Genomic_DNA"/>
</dbReference>
<dbReference type="InterPro" id="IPR006860">
    <property type="entry name" value="FecR"/>
</dbReference>
<dbReference type="Gene3D" id="3.55.50.30">
    <property type="match status" value="1"/>
</dbReference>
<evidence type="ECO:0000259" key="3">
    <source>
        <dbReference type="Pfam" id="PF16344"/>
    </source>
</evidence>
<comment type="caution">
    <text evidence="4">The sequence shown here is derived from an EMBL/GenBank/DDBJ whole genome shotgun (WGS) entry which is preliminary data.</text>
</comment>
<dbReference type="PIRSF" id="PIRSF018266">
    <property type="entry name" value="FecR"/>
    <property type="match status" value="1"/>
</dbReference>
<sequence>MLPADTEAPWDLLAKHLAGEATPGEREALRTWVAADPQRLGLLTDTTRAWERAGARPVPDLFSSADVDAAWQRLRPLMVGAKPENPPPAPPGKVIALPPAPAVIPWLLPLAATILLLLGAVFFFRSSPPAAPVVVAATSQPRQVALPDGSTVWLNRHSTLQYAADFRRDTREVQLSGEAFFAVRKDHGRPFTVLSEASRAQVLGTSFNVRAYAAEDSVEVSVVTGRVALARRGRQQDTLLLLPGMRGVLRGAAAAAGSTTAAAGPALHRSTTVDANFRAWQTGDLVFDNAPVRHVIRTLRAAFGTNVSIADAGLLSCRFTGTFHQPDPAQVLQVVSVATNAALSGDARNGYILAGKGCR</sequence>
<gene>
    <name evidence="4" type="ORF">GCM10022406_38210</name>
</gene>
<feature type="domain" description="FecR protein" evidence="2">
    <location>
        <begin position="135"/>
        <end position="227"/>
    </location>
</feature>
<keyword evidence="1" id="KW-1133">Transmembrane helix</keyword>
<keyword evidence="1" id="KW-0812">Transmembrane</keyword>
<evidence type="ECO:0000313" key="4">
    <source>
        <dbReference type="EMBL" id="GAA3952827.1"/>
    </source>
</evidence>
<evidence type="ECO:0000313" key="5">
    <source>
        <dbReference type="Proteomes" id="UP001499909"/>
    </source>
</evidence>
<dbReference type="RefSeq" id="WP_345117456.1">
    <property type="nucleotide sequence ID" value="NZ_BAABDH010000111.1"/>
</dbReference>
<name>A0ABP7NRR6_9BACT</name>
<feature type="transmembrane region" description="Helical" evidence="1">
    <location>
        <begin position="103"/>
        <end position="124"/>
    </location>
</feature>
<dbReference type="PANTHER" id="PTHR30273">
    <property type="entry name" value="PERIPLASMIC SIGNAL SENSOR AND SIGMA FACTOR ACTIVATOR FECR-RELATED"/>
    <property type="match status" value="1"/>
</dbReference>
<evidence type="ECO:0008006" key="6">
    <source>
        <dbReference type="Google" id="ProtNLM"/>
    </source>
</evidence>
<keyword evidence="5" id="KW-1185">Reference proteome</keyword>
<evidence type="ECO:0000259" key="2">
    <source>
        <dbReference type="Pfam" id="PF04773"/>
    </source>
</evidence>
<keyword evidence="1" id="KW-0472">Membrane</keyword>
<proteinExistence type="predicted"/>